<dbReference type="RefSeq" id="WP_011493143.1">
    <property type="nucleotide sequence ID" value="NC_007952.1"/>
</dbReference>
<organism evidence="2 3">
    <name type="scientific">Paraburkholderia xenovorans (strain LB400)</name>
    <dbReference type="NCBI Taxonomy" id="266265"/>
    <lineage>
        <taxon>Bacteria</taxon>
        <taxon>Pseudomonadati</taxon>
        <taxon>Pseudomonadota</taxon>
        <taxon>Betaproteobacteria</taxon>
        <taxon>Burkholderiales</taxon>
        <taxon>Burkholderiaceae</taxon>
        <taxon>Paraburkholderia</taxon>
    </lineage>
</organism>
<feature type="signal peptide" evidence="1">
    <location>
        <begin position="1"/>
        <end position="21"/>
    </location>
</feature>
<reference evidence="2 3" key="1">
    <citation type="journal article" date="2006" name="Proc. Natl. Acad. Sci. U.S.A.">
        <title>Burkholderia xenovorans LB400 harbors a multi-replicon, 9.73-Mbp genome shaped for versatility.</title>
        <authorList>
            <person name="Chain P.S."/>
            <person name="Denef V.J."/>
            <person name="Konstantinidis K.T."/>
            <person name="Vergez L.M."/>
            <person name="Agullo L."/>
            <person name="Reyes V.L."/>
            <person name="Hauser L."/>
            <person name="Cordova M."/>
            <person name="Gomez L."/>
            <person name="Gonzalez M."/>
            <person name="Land M."/>
            <person name="Lao V."/>
            <person name="Larimer F."/>
            <person name="LiPuma J.J."/>
            <person name="Mahenthiralingam E."/>
            <person name="Malfatti S.A."/>
            <person name="Marx C.J."/>
            <person name="Parnell J.J."/>
            <person name="Ramette A."/>
            <person name="Richardson P."/>
            <person name="Seeger M."/>
            <person name="Smith D."/>
            <person name="Spilker T."/>
            <person name="Sul W.J."/>
            <person name="Tsoi T.V."/>
            <person name="Ulrich L.E."/>
            <person name="Zhulin I.B."/>
            <person name="Tiedje J.M."/>
        </authorList>
    </citation>
    <scope>NUCLEOTIDE SEQUENCE [LARGE SCALE GENOMIC DNA]</scope>
    <source>
        <strain evidence="2 3">LB400</strain>
    </source>
</reference>
<keyword evidence="3" id="KW-1185">Reference proteome</keyword>
<name>Q13J60_PARXL</name>
<dbReference type="Proteomes" id="UP000001817">
    <property type="component" value="Chromosome 2"/>
</dbReference>
<evidence type="ECO:0008006" key="4">
    <source>
        <dbReference type="Google" id="ProtNLM"/>
    </source>
</evidence>
<evidence type="ECO:0000313" key="3">
    <source>
        <dbReference type="Proteomes" id="UP000001817"/>
    </source>
</evidence>
<evidence type="ECO:0000313" key="2">
    <source>
        <dbReference type="EMBL" id="ABE35879.1"/>
    </source>
</evidence>
<dbReference type="OrthoDB" id="9135166at2"/>
<dbReference type="EMBL" id="CP000271">
    <property type="protein sequence ID" value="ABE35879.1"/>
    <property type="molecule type" value="Genomic_DNA"/>
</dbReference>
<dbReference type="KEGG" id="bxb:DR64_5408"/>
<accession>Q13J60</accession>
<dbReference type="KEGG" id="bxe:Bxe_B0047"/>
<gene>
    <name evidence="2" type="ORF">Bxe_B0047</name>
</gene>
<proteinExistence type="predicted"/>
<keyword evidence="1" id="KW-0732">Signal</keyword>
<evidence type="ECO:0000256" key="1">
    <source>
        <dbReference type="SAM" id="SignalP"/>
    </source>
</evidence>
<sequence length="263" mass="28466">MRTIKRSLLLVIASGLFGVVAGCTTATSQLHAESQDHSVTVLAMCGGGLDDSLSAKAKAQLGNGGELSAERLSSVKATLINDGSLNSTDKLKAFDIFTKCALEVDKRIRDGQPPRSPLSQLTGRKWYLHKAQYEATTVTQEKEPPYTVRLTAVEVGTGKKESSQGGIEDAYWISFRNDGMIETNCTNNQTAHPEDILFSRGCTASWTPAGDGGLITVKNGSLFPPTFIVEQAKFTVRIKQNELVLTRQEGSHLTLVEGKFDTE</sequence>
<dbReference type="PROSITE" id="PS51257">
    <property type="entry name" value="PROKAR_LIPOPROTEIN"/>
    <property type="match status" value="1"/>
</dbReference>
<protein>
    <recommendedName>
        <fullName evidence="4">Lipoprotein</fullName>
    </recommendedName>
</protein>
<feature type="chain" id="PRO_5004182528" description="Lipoprotein" evidence="1">
    <location>
        <begin position="22"/>
        <end position="263"/>
    </location>
</feature>
<dbReference type="AlphaFoldDB" id="Q13J60"/>